<dbReference type="SUPFAM" id="SSF49299">
    <property type="entry name" value="PKD domain"/>
    <property type="match status" value="1"/>
</dbReference>
<evidence type="ECO:0000259" key="1">
    <source>
        <dbReference type="PROSITE" id="PS50093"/>
    </source>
</evidence>
<dbReference type="AlphaFoldDB" id="A0A8J7YTG4"/>
<dbReference type="InterPro" id="IPR000601">
    <property type="entry name" value="PKD_dom"/>
</dbReference>
<dbReference type="InterPro" id="IPR035986">
    <property type="entry name" value="PKD_dom_sf"/>
</dbReference>
<dbReference type="EMBL" id="JAGVSJ010000024">
    <property type="protein sequence ID" value="MBX8632393.1"/>
    <property type="molecule type" value="Genomic_DNA"/>
</dbReference>
<proteinExistence type="predicted"/>
<gene>
    <name evidence="2" type="ORF">J9259_07770</name>
</gene>
<reference evidence="2" key="1">
    <citation type="submission" date="2021-04" db="EMBL/GenBank/DDBJ databases">
        <title>Genomic insights into ecological role and evolution of a novel Thermoplasmata order Candidatus Sysuiplasmatales.</title>
        <authorList>
            <person name="Yuan Y."/>
        </authorList>
    </citation>
    <scope>NUCLEOTIDE SEQUENCE</scope>
    <source>
        <strain evidence="2">YP2-bin.285</strain>
    </source>
</reference>
<evidence type="ECO:0000313" key="3">
    <source>
        <dbReference type="Proteomes" id="UP000716004"/>
    </source>
</evidence>
<evidence type="ECO:0000313" key="2">
    <source>
        <dbReference type="EMBL" id="MBX8632393.1"/>
    </source>
</evidence>
<dbReference type="PROSITE" id="PS50093">
    <property type="entry name" value="PKD"/>
    <property type="match status" value="1"/>
</dbReference>
<protein>
    <recommendedName>
        <fullName evidence="1">PKD domain-containing protein</fullName>
    </recommendedName>
</protein>
<sequence length="598" mass="63956">MLFGRRARIAVSIAVTAALVFSALALIQLTEKPSITVFPSVALAGNPVKVGVNFPPPLSRADFSGVTVSYGDGTHTTEMLSTHVYLRPGIYRIVVHFERNGEQGTVSSQVKILPYYFETPSADYGDSATYRIAGGYISASNPYGIISRDITYDGISATIKVDAIHLVFSGNESVAVGLHPVLQADGLGYTHVAYQINSTGRINGNGYLLGQASGTALNISLSMEATFTVSSFFDSHTNSTVVQNLQASIRLNADYEGQTLPLLKNGTYAASAFGEIYNGTLAQNSMIDALDGSSLLSMPLQQRLKYVSGVPKSLSPGISGVYRGYEWKAWDFMPSLNNSEITISVVRGDSYNRTVTLDERSFFPLAQGMVEGYSFNGTNVSFGADEARTGYTRGETSVFTAGVTGTEARTGNYTVWNEGSRIPHLDGGITEPGLTEAYSFALNNTGLAQFLQSSPDALFLGAYYNFSSQSWYIFFGNVSGSSAYRVYVSDANGTLEASGAEVPYEGPDSMPAGEPLLTPDSALNAVNGSAFRNSFYSGNTAQFSLLYIGPGEFIPQMSQFLPAPGGKVSLVYTFTSYDGSSISIDALNGQIMYFLSPS</sequence>
<accession>A0A8J7YTG4</accession>
<name>A0A8J7YTG4_9ARCH</name>
<comment type="caution">
    <text evidence="2">The sequence shown here is derived from an EMBL/GenBank/DDBJ whole genome shotgun (WGS) entry which is preliminary data.</text>
</comment>
<feature type="domain" description="PKD" evidence="1">
    <location>
        <begin position="69"/>
        <end position="95"/>
    </location>
</feature>
<organism evidence="2 3">
    <name type="scientific">Candidatus Sysuiplasma superficiale</name>
    <dbReference type="NCBI Taxonomy" id="2823368"/>
    <lineage>
        <taxon>Archaea</taxon>
        <taxon>Methanobacteriati</taxon>
        <taxon>Thermoplasmatota</taxon>
        <taxon>Thermoplasmata</taxon>
        <taxon>Candidatus Sysuiplasmatales</taxon>
        <taxon>Candidatus Sysuiplasmataceae</taxon>
        <taxon>Candidatus Sysuiplasma</taxon>
    </lineage>
</organism>
<dbReference type="Proteomes" id="UP000716004">
    <property type="component" value="Unassembled WGS sequence"/>
</dbReference>